<evidence type="ECO:0000313" key="2">
    <source>
        <dbReference type="EMBL" id="KAA5607335.1"/>
    </source>
</evidence>
<proteinExistence type="predicted"/>
<dbReference type="OrthoDB" id="9813425at2"/>
<dbReference type="AlphaFoldDB" id="A0A5M6II47"/>
<dbReference type="PANTHER" id="PTHR14859:SF15">
    <property type="entry name" value="ENDONUCLEASE_EXONUCLEASE_PHOSPHATASE DOMAIN-CONTAINING PROTEIN"/>
    <property type="match status" value="1"/>
</dbReference>
<dbReference type="Gene3D" id="3.60.10.10">
    <property type="entry name" value="Endonuclease/exonuclease/phosphatase"/>
    <property type="match status" value="1"/>
</dbReference>
<dbReference type="EMBL" id="VWPJ01000001">
    <property type="protein sequence ID" value="KAA5607335.1"/>
    <property type="molecule type" value="Genomic_DNA"/>
</dbReference>
<evidence type="ECO:0000259" key="1">
    <source>
        <dbReference type="Pfam" id="PF03372"/>
    </source>
</evidence>
<protein>
    <recommendedName>
        <fullName evidence="1">Endonuclease/exonuclease/phosphatase domain-containing protein</fullName>
    </recommendedName>
</protein>
<gene>
    <name evidence="2" type="ORF">F1188_00775</name>
</gene>
<organism evidence="2 3">
    <name type="scientific">Roseospira marina</name>
    <dbReference type="NCBI Taxonomy" id="140057"/>
    <lineage>
        <taxon>Bacteria</taxon>
        <taxon>Pseudomonadati</taxon>
        <taxon>Pseudomonadota</taxon>
        <taxon>Alphaproteobacteria</taxon>
        <taxon>Rhodospirillales</taxon>
        <taxon>Rhodospirillaceae</taxon>
        <taxon>Roseospira</taxon>
    </lineage>
</organism>
<dbReference type="GO" id="GO:0003824">
    <property type="term" value="F:catalytic activity"/>
    <property type="evidence" value="ECO:0007669"/>
    <property type="project" value="InterPro"/>
</dbReference>
<dbReference type="GO" id="GO:0016020">
    <property type="term" value="C:membrane"/>
    <property type="evidence" value="ECO:0007669"/>
    <property type="project" value="GOC"/>
</dbReference>
<dbReference type="Proteomes" id="UP000324065">
    <property type="component" value="Unassembled WGS sequence"/>
</dbReference>
<name>A0A5M6II47_9PROT</name>
<dbReference type="GO" id="GO:0006506">
    <property type="term" value="P:GPI anchor biosynthetic process"/>
    <property type="evidence" value="ECO:0007669"/>
    <property type="project" value="TreeGrafter"/>
</dbReference>
<reference evidence="2 3" key="1">
    <citation type="submission" date="2019-09" db="EMBL/GenBank/DDBJ databases">
        <title>Genome sequence of Roseospira marina, one of the more divergent members of the non-sulfur purple photosynthetic bacterial family, the Rhodospirillaceae.</title>
        <authorList>
            <person name="Meyer T."/>
            <person name="Kyndt J."/>
        </authorList>
    </citation>
    <scope>NUCLEOTIDE SEQUENCE [LARGE SCALE GENOMIC DNA]</scope>
    <source>
        <strain evidence="2 3">DSM 15113</strain>
    </source>
</reference>
<dbReference type="InterPro" id="IPR036691">
    <property type="entry name" value="Endo/exonu/phosph_ase_sf"/>
</dbReference>
<sequence>MTVSPPLTIVTYNVHGCVGMDRRHDVGRVAHVLGALDADIIGLQEVLGADAALDVMTVLPVASGGDALGTDQLAVFAHALGYEARAGANLMRAGRRYGNALLSRHPIRAARRLNLSDGVHEPRGAIDALIATPGGTVRVAITHFGLNGPERAWQAARLARFLEVSHPDQACDSAPRSTIVLGDFNDMWPPSHTYRPIVQLMEHRPPWRRTWPAPAPILPLDKVWPGPGATLDEVYAWRGPLARMASDHLPLVARVSLDASASNFHSYEPRTALRGPD</sequence>
<dbReference type="Pfam" id="PF03372">
    <property type="entry name" value="Exo_endo_phos"/>
    <property type="match status" value="1"/>
</dbReference>
<dbReference type="InterPro" id="IPR005135">
    <property type="entry name" value="Endo/exonuclease/phosphatase"/>
</dbReference>
<dbReference type="InterPro" id="IPR051916">
    <property type="entry name" value="GPI-anchor_lipid_remodeler"/>
</dbReference>
<accession>A0A5M6II47</accession>
<dbReference type="RefSeq" id="WP_150060471.1">
    <property type="nucleotide sequence ID" value="NZ_JACHII010000001.1"/>
</dbReference>
<feature type="domain" description="Endonuclease/exonuclease/phosphatase" evidence="1">
    <location>
        <begin position="10"/>
        <end position="248"/>
    </location>
</feature>
<dbReference type="SUPFAM" id="SSF56219">
    <property type="entry name" value="DNase I-like"/>
    <property type="match status" value="1"/>
</dbReference>
<evidence type="ECO:0000313" key="3">
    <source>
        <dbReference type="Proteomes" id="UP000324065"/>
    </source>
</evidence>
<dbReference type="PANTHER" id="PTHR14859">
    <property type="entry name" value="CALCOFLUOR WHITE HYPERSENSITIVE PROTEIN PRECURSOR"/>
    <property type="match status" value="1"/>
</dbReference>
<comment type="caution">
    <text evidence="2">The sequence shown here is derived from an EMBL/GenBank/DDBJ whole genome shotgun (WGS) entry which is preliminary data.</text>
</comment>
<keyword evidence="3" id="KW-1185">Reference proteome</keyword>